<comment type="caution">
    <text evidence="1">The sequence shown here is derived from an EMBL/GenBank/DDBJ whole genome shotgun (WGS) entry which is preliminary data.</text>
</comment>
<sequence>MERNICPGCNITFSSPHAFLHHLNTDETRCISVLQDSFKIPAPPAFIRSTRETNVTGQYHSKSGFVFGKGETLLDRLRQNEHERRHEIQIHYPFADEGEWSLAKFLALNMTKTQVARYLKLPWFKTRPKPSFGNSDKLFGWLASLPQGPQWHSTKVDMKGFDTVEDIRLIWRNGLEVARDLFSNPVFANHMTYDPHIVMRGTEREYSDFFTGTRAHQIQVSGRA</sequence>
<dbReference type="OrthoDB" id="2688393at2759"/>
<evidence type="ECO:0000313" key="2">
    <source>
        <dbReference type="Proteomes" id="UP000683000"/>
    </source>
</evidence>
<dbReference type="AlphaFoldDB" id="A0A8I2YFL9"/>
<dbReference type="InterPro" id="IPR041078">
    <property type="entry name" value="Plavaka"/>
</dbReference>
<gene>
    <name evidence="1" type="ORF">JVT61DRAFT_10596</name>
</gene>
<protein>
    <submittedName>
        <fullName evidence="1">Uncharacterized protein</fullName>
    </submittedName>
</protein>
<reference evidence="1" key="1">
    <citation type="submission" date="2021-03" db="EMBL/GenBank/DDBJ databases">
        <title>Evolutionary innovations through gain and loss of genes in the ectomycorrhizal Boletales.</title>
        <authorList>
            <person name="Wu G."/>
            <person name="Miyauchi S."/>
            <person name="Morin E."/>
            <person name="Yang Z.-L."/>
            <person name="Xu J."/>
            <person name="Martin F.M."/>
        </authorList>
    </citation>
    <scope>NUCLEOTIDE SEQUENCE</scope>
    <source>
        <strain evidence="1">BR01</strain>
    </source>
</reference>
<name>A0A8I2YFL9_9AGAM</name>
<organism evidence="1 2">
    <name type="scientific">Boletus reticuloceps</name>
    <dbReference type="NCBI Taxonomy" id="495285"/>
    <lineage>
        <taxon>Eukaryota</taxon>
        <taxon>Fungi</taxon>
        <taxon>Dikarya</taxon>
        <taxon>Basidiomycota</taxon>
        <taxon>Agaricomycotina</taxon>
        <taxon>Agaricomycetes</taxon>
        <taxon>Agaricomycetidae</taxon>
        <taxon>Boletales</taxon>
        <taxon>Boletineae</taxon>
        <taxon>Boletaceae</taxon>
        <taxon>Boletoideae</taxon>
        <taxon>Boletus</taxon>
    </lineage>
</organism>
<dbReference type="Pfam" id="PF18759">
    <property type="entry name" value="Plavaka"/>
    <property type="match status" value="1"/>
</dbReference>
<dbReference type="EMBL" id="JAGFBS010000040">
    <property type="protein sequence ID" value="KAG6371059.1"/>
    <property type="molecule type" value="Genomic_DNA"/>
</dbReference>
<evidence type="ECO:0000313" key="1">
    <source>
        <dbReference type="EMBL" id="KAG6371059.1"/>
    </source>
</evidence>
<keyword evidence="2" id="KW-1185">Reference proteome</keyword>
<proteinExistence type="predicted"/>
<accession>A0A8I2YFL9</accession>
<dbReference type="Proteomes" id="UP000683000">
    <property type="component" value="Unassembled WGS sequence"/>
</dbReference>